<dbReference type="GO" id="GO:0005886">
    <property type="term" value="C:plasma membrane"/>
    <property type="evidence" value="ECO:0007669"/>
    <property type="project" value="UniProtKB-SubCell"/>
</dbReference>
<dbReference type="InterPro" id="IPR002797">
    <property type="entry name" value="Polysacc_synth"/>
</dbReference>
<evidence type="ECO:0000313" key="7">
    <source>
        <dbReference type="EMBL" id="GAK97022.1"/>
    </source>
</evidence>
<feature type="transmembrane region" description="Helical" evidence="6">
    <location>
        <begin position="117"/>
        <end position="141"/>
    </location>
</feature>
<keyword evidence="4 6" id="KW-1133">Transmembrane helix</keyword>
<evidence type="ECO:0000256" key="5">
    <source>
        <dbReference type="ARBA" id="ARBA00023136"/>
    </source>
</evidence>
<dbReference type="EMBL" id="BBML01000004">
    <property type="protein sequence ID" value="GAK97022.1"/>
    <property type="molecule type" value="Genomic_DNA"/>
</dbReference>
<organism evidence="7 8">
    <name type="scientific">Nonlabens tegetincola</name>
    <dbReference type="NCBI Taxonomy" id="323273"/>
    <lineage>
        <taxon>Bacteria</taxon>
        <taxon>Pseudomonadati</taxon>
        <taxon>Bacteroidota</taxon>
        <taxon>Flavobacteriia</taxon>
        <taxon>Flavobacteriales</taxon>
        <taxon>Flavobacteriaceae</taxon>
        <taxon>Nonlabens</taxon>
    </lineage>
</organism>
<dbReference type="InterPro" id="IPR050833">
    <property type="entry name" value="Poly_Biosynth_Transport"/>
</dbReference>
<feature type="transmembrane region" description="Helical" evidence="6">
    <location>
        <begin position="51"/>
        <end position="70"/>
    </location>
</feature>
<keyword evidence="5 6" id="KW-0472">Membrane</keyword>
<dbReference type="PANTHER" id="PTHR30250:SF11">
    <property type="entry name" value="O-ANTIGEN TRANSPORTER-RELATED"/>
    <property type="match status" value="1"/>
</dbReference>
<evidence type="ECO:0000256" key="6">
    <source>
        <dbReference type="SAM" id="Phobius"/>
    </source>
</evidence>
<reference evidence="7" key="1">
    <citation type="journal article" date="2014" name="Genome Announc.">
        <title>Draft Genome Sequences of Marine Flavobacterium Nonlabens Strains NR17, NR24, NR27, NR32, NR33, and Ara13.</title>
        <authorList>
            <person name="Nakanishi M."/>
            <person name="Meirelles P."/>
            <person name="Suzuki R."/>
            <person name="Takatani N."/>
            <person name="Mino S."/>
            <person name="Suda W."/>
            <person name="Oshima K."/>
            <person name="Hattori M."/>
            <person name="Ohkuma M."/>
            <person name="Hosokawa M."/>
            <person name="Miyashita K."/>
            <person name="Thompson F.L."/>
            <person name="Niwa A."/>
            <person name="Sawabe T."/>
            <person name="Sawabe T."/>
        </authorList>
    </citation>
    <scope>NUCLEOTIDE SEQUENCE [LARGE SCALE GENOMIC DNA]</scope>
    <source>
        <strain evidence="7">JCM 19294</strain>
    </source>
</reference>
<evidence type="ECO:0000256" key="4">
    <source>
        <dbReference type="ARBA" id="ARBA00022989"/>
    </source>
</evidence>
<accession>A0A090Q4C5</accession>
<comment type="caution">
    <text evidence="7">The sequence shown here is derived from an EMBL/GenBank/DDBJ whole genome shotgun (WGS) entry which is preliminary data.</text>
</comment>
<keyword evidence="3 6" id="KW-0812">Transmembrane</keyword>
<feature type="transmembrane region" description="Helical" evidence="6">
    <location>
        <begin position="296"/>
        <end position="317"/>
    </location>
</feature>
<evidence type="ECO:0000256" key="1">
    <source>
        <dbReference type="ARBA" id="ARBA00004651"/>
    </source>
</evidence>
<dbReference type="eggNOG" id="COG2244">
    <property type="taxonomic scope" value="Bacteria"/>
</dbReference>
<gene>
    <name evidence="7" type="ORF">JCM19294_528</name>
</gene>
<dbReference type="PANTHER" id="PTHR30250">
    <property type="entry name" value="PST FAMILY PREDICTED COLANIC ACID TRANSPORTER"/>
    <property type="match status" value="1"/>
</dbReference>
<dbReference type="AlphaFoldDB" id="A0A090Q4C5"/>
<name>A0A090Q4C5_9FLAO</name>
<feature type="transmembrane region" description="Helical" evidence="6">
    <location>
        <begin position="361"/>
        <end position="380"/>
    </location>
</feature>
<comment type="subcellular location">
    <subcellularLocation>
        <location evidence="1">Cell membrane</location>
        <topology evidence="1">Multi-pass membrane protein</topology>
    </subcellularLocation>
</comment>
<proteinExistence type="predicted"/>
<feature type="transmembrane region" description="Helical" evidence="6">
    <location>
        <begin position="178"/>
        <end position="200"/>
    </location>
</feature>
<evidence type="ECO:0000313" key="8">
    <source>
        <dbReference type="Proteomes" id="UP000029221"/>
    </source>
</evidence>
<protein>
    <submittedName>
        <fullName evidence="7">Putative polysaccharide biosynthesis protein CpsL</fullName>
    </submittedName>
</protein>
<feature type="transmembrane region" description="Helical" evidence="6">
    <location>
        <begin position="12"/>
        <end position="31"/>
    </location>
</feature>
<sequence>MIKGKLFQNLGMYTLVNFINSAIPFLLLPILTSNLSKAEYGIVDIFNNLSFIFIPIIGLNIVSCVLRFYYDDSVDFNKFLSTVTSTLLVSGSVIIIVVAAFVYFTDVQVINEEIPNSVLLLALLFAFSSQIIEIILGIFRATERPLNYGLVRIVKTGLDLSLSIYCVVVLKLGWEGRIYPAVGVGLLIALIILLYLFYAYNVRLVIKKDYLRIAFKYSTPLIFHSLAGYIISFSDRFIILEYMSAEDVGLYAVAYQVGMIMSFVNNSFNQAWTPYVFSILKSGNMSKIKQLSKFNYYYFLLMIVLALSIFLIVPFIYEWFIDGEFEVDYQIVFWVLLGYAFNGMYKVLVNYLFFYKKTKKLSYITLFSAALNVIVCFYLVPLIGILGAAISTTLAFLSMFIFVLIYYHKFKKIEKVY</sequence>
<evidence type="ECO:0000256" key="2">
    <source>
        <dbReference type="ARBA" id="ARBA00022475"/>
    </source>
</evidence>
<dbReference type="Pfam" id="PF01943">
    <property type="entry name" value="Polysacc_synt"/>
    <property type="match status" value="1"/>
</dbReference>
<feature type="transmembrane region" description="Helical" evidence="6">
    <location>
        <begin position="386"/>
        <end position="407"/>
    </location>
</feature>
<keyword evidence="2" id="KW-1003">Cell membrane</keyword>
<keyword evidence="8" id="KW-1185">Reference proteome</keyword>
<dbReference type="Proteomes" id="UP000029221">
    <property type="component" value="Unassembled WGS sequence"/>
</dbReference>
<feature type="transmembrane region" description="Helical" evidence="6">
    <location>
        <begin position="82"/>
        <end position="105"/>
    </location>
</feature>
<feature type="transmembrane region" description="Helical" evidence="6">
    <location>
        <begin position="329"/>
        <end position="349"/>
    </location>
</feature>
<evidence type="ECO:0000256" key="3">
    <source>
        <dbReference type="ARBA" id="ARBA00022692"/>
    </source>
</evidence>
<feature type="transmembrane region" description="Helical" evidence="6">
    <location>
        <begin position="221"/>
        <end position="240"/>
    </location>
</feature>
<feature type="transmembrane region" description="Helical" evidence="6">
    <location>
        <begin position="252"/>
        <end position="275"/>
    </location>
</feature>